<reference evidence="3" key="1">
    <citation type="submission" date="2023-01" db="EMBL/GenBank/DDBJ databases">
        <authorList>
            <person name="Piombo E."/>
        </authorList>
    </citation>
    <scope>NUCLEOTIDE SEQUENCE</scope>
</reference>
<dbReference type="Proteomes" id="UP001160390">
    <property type="component" value="Unassembled WGS sequence"/>
</dbReference>
<feature type="compositionally biased region" description="Polar residues" evidence="1">
    <location>
        <begin position="231"/>
        <end position="240"/>
    </location>
</feature>
<dbReference type="InterPro" id="IPR001810">
    <property type="entry name" value="F-box_dom"/>
</dbReference>
<dbReference type="InterPro" id="IPR032675">
    <property type="entry name" value="LRR_dom_sf"/>
</dbReference>
<dbReference type="EMBL" id="CABFNP030000549">
    <property type="protein sequence ID" value="CAI6042035.1"/>
    <property type="molecule type" value="Genomic_DNA"/>
</dbReference>
<comment type="caution">
    <text evidence="3">The sequence shown here is derived from an EMBL/GenBank/DDBJ whole genome shotgun (WGS) entry which is preliminary data.</text>
</comment>
<feature type="compositionally biased region" description="Acidic residues" evidence="1">
    <location>
        <begin position="210"/>
        <end position="222"/>
    </location>
</feature>
<evidence type="ECO:0000259" key="2">
    <source>
        <dbReference type="Pfam" id="PF12937"/>
    </source>
</evidence>
<dbReference type="Gene3D" id="3.80.10.10">
    <property type="entry name" value="Ribonuclease Inhibitor"/>
    <property type="match status" value="1"/>
</dbReference>
<feature type="region of interest" description="Disordered" evidence="1">
    <location>
        <begin position="194"/>
        <end position="244"/>
    </location>
</feature>
<accession>A0AA35LR83</accession>
<dbReference type="Gene3D" id="1.20.1280.50">
    <property type="match status" value="1"/>
</dbReference>
<feature type="domain" description="F-box" evidence="2">
    <location>
        <begin position="2"/>
        <end position="65"/>
    </location>
</feature>
<gene>
    <name evidence="3" type="ORF">CCHLO57077_00017208</name>
</gene>
<sequence length="519" mass="59733">MDTLPSETLHRIFEHFECTIPFDNWEQGYIADIECPPPRDLIALSRVCRRFRDVSRPLIYRTVAFQWREDKYEEKIIETFLRTLCDDPHLWLIIRDFHVDYWRAWNLEAVDVARKLLATPDNLDERQQRWLRRWLAAERKWAGNDDLMLILLILTPHLRMLDCGQTTADGGIAAYLSGRHDVEDNFFEKILSKDSSSGDMLPEDEHIGSDNDDDDDSDEPGFDSDKEDNNSEAASIMSSKETVHTHAVPPGYPFAQLREVRFRHDFGNGFDSASEIEGVLLHPVIETLRLFAFTWAKEDVKRMHWSHIPSSLTSLQMKSSIVDAAGLKNILSRCRQLRNLHIVLAVIGRMDSDEQADDIDFNKMGAMLRKYGQRLETFDFETEGFRGYFGHDGHLGSLKNLKALRQLKLRCEDLKEDFPHGDEGELAASLRNLLPPRLESICIRGSAVPGGDGVPRALLTDKYFTTLRTVEVEDFDTSNPKDLIVPGWRKSERIDWVNRDETEEGELEPLTIVIFSRDA</sequence>
<name>A0AA35LR83_9HYPO</name>
<keyword evidence="4" id="KW-1185">Reference proteome</keyword>
<dbReference type="CDD" id="cd09917">
    <property type="entry name" value="F-box_SF"/>
    <property type="match status" value="1"/>
</dbReference>
<dbReference type="AlphaFoldDB" id="A0AA35LR83"/>
<evidence type="ECO:0000256" key="1">
    <source>
        <dbReference type="SAM" id="MobiDB-lite"/>
    </source>
</evidence>
<dbReference type="Pfam" id="PF12937">
    <property type="entry name" value="F-box-like"/>
    <property type="match status" value="1"/>
</dbReference>
<protein>
    <recommendedName>
        <fullName evidence="2">F-box domain-containing protein</fullName>
    </recommendedName>
</protein>
<organism evidence="3 4">
    <name type="scientific">Clonostachys chloroleuca</name>
    <dbReference type="NCBI Taxonomy" id="1926264"/>
    <lineage>
        <taxon>Eukaryota</taxon>
        <taxon>Fungi</taxon>
        <taxon>Dikarya</taxon>
        <taxon>Ascomycota</taxon>
        <taxon>Pezizomycotina</taxon>
        <taxon>Sordariomycetes</taxon>
        <taxon>Hypocreomycetidae</taxon>
        <taxon>Hypocreales</taxon>
        <taxon>Bionectriaceae</taxon>
        <taxon>Clonostachys</taxon>
    </lineage>
</organism>
<proteinExistence type="predicted"/>
<evidence type="ECO:0000313" key="3">
    <source>
        <dbReference type="EMBL" id="CAI6042035.1"/>
    </source>
</evidence>
<evidence type="ECO:0000313" key="4">
    <source>
        <dbReference type="Proteomes" id="UP001160390"/>
    </source>
</evidence>